<gene>
    <name evidence="1" type="ORF">UU78_C0046G0002</name>
</gene>
<dbReference type="AlphaFoldDB" id="A0A0G0ZFZ1"/>
<reference evidence="1 2" key="1">
    <citation type="journal article" date="2015" name="Nature">
        <title>rRNA introns, odd ribosomes, and small enigmatic genomes across a large radiation of phyla.</title>
        <authorList>
            <person name="Brown C.T."/>
            <person name="Hug L.A."/>
            <person name="Thomas B.C."/>
            <person name="Sharon I."/>
            <person name="Castelle C.J."/>
            <person name="Singh A."/>
            <person name="Wilkins M.J."/>
            <person name="Williams K.H."/>
            <person name="Banfield J.F."/>
        </authorList>
    </citation>
    <scope>NUCLEOTIDE SEQUENCE [LARGE SCALE GENOMIC DNA]</scope>
</reference>
<organism evidence="1 2">
    <name type="scientific">Candidatus Roizmanbacteria bacterium GW2011_GWC2_41_7</name>
    <dbReference type="NCBI Taxonomy" id="1618487"/>
    <lineage>
        <taxon>Bacteria</taxon>
        <taxon>Candidatus Roizmaniibacteriota</taxon>
    </lineage>
</organism>
<dbReference type="GO" id="GO:0008767">
    <property type="term" value="F:UDP-galactopyranose mutase activity"/>
    <property type="evidence" value="ECO:0007669"/>
    <property type="project" value="TreeGrafter"/>
</dbReference>
<dbReference type="SUPFAM" id="SSF51905">
    <property type="entry name" value="FAD/NAD(P)-binding domain"/>
    <property type="match status" value="1"/>
</dbReference>
<evidence type="ECO:0000313" key="2">
    <source>
        <dbReference type="Proteomes" id="UP000034371"/>
    </source>
</evidence>
<evidence type="ECO:0008006" key="3">
    <source>
        <dbReference type="Google" id="ProtNLM"/>
    </source>
</evidence>
<dbReference type="Proteomes" id="UP000034371">
    <property type="component" value="Unassembled WGS sequence"/>
</dbReference>
<sequence length="431" mass="49698">MKPIIIGGGIAGLSLAYFLKKNSIVLEKEKTPGGLCRSFEFNKISYDVGPHTMFPGKEGVMKLLISSAKTNKIKRSNKIYHKGRLIKYPFESDLASLDDRDREYCLKEFLHNPYKNSRAQNMLQFFLKTFGQGITKLHLQPYNQKVWKISPDQLDIRLAERIPKPLKEDIIKSAQGIETERHAPEFDCYYPDRGGIQETTNGLLKIIADKSRIVCSIKIKRIYRENGIWQVATNKGNFSSRLLVNCMPLHELFKYLKAPQYILKALHGLKYNSIYIVPVQAKKDNIGNNLALYFADKDIIFNRISKLDFLGSNYRLKNHHSTVLAEITYRPKSYLSKLKSKEVRQRVIAGLDKLNLVKKEDVVDVALRSFEYAYVVYDLNYKKKVDCILKYLLSIGIYCCGRFAEFEYLNIDGVVEHSDKLAKKLNEKNNL</sequence>
<dbReference type="GO" id="GO:0050660">
    <property type="term" value="F:flavin adenine dinucleotide binding"/>
    <property type="evidence" value="ECO:0007669"/>
    <property type="project" value="TreeGrafter"/>
</dbReference>
<dbReference type="InterPro" id="IPR036188">
    <property type="entry name" value="FAD/NAD-bd_sf"/>
</dbReference>
<dbReference type="Pfam" id="PF13450">
    <property type="entry name" value="NAD_binding_8"/>
    <property type="match status" value="1"/>
</dbReference>
<accession>A0A0G0ZFZ1</accession>
<proteinExistence type="predicted"/>
<protein>
    <recommendedName>
        <fullName evidence="3">Amine oxidase domain-containing protein</fullName>
    </recommendedName>
</protein>
<dbReference type="PANTHER" id="PTHR21197:SF0">
    <property type="entry name" value="UDP-GALACTOPYRANOSE MUTASE"/>
    <property type="match status" value="1"/>
</dbReference>
<evidence type="ECO:0000313" key="1">
    <source>
        <dbReference type="EMBL" id="KKS20971.1"/>
    </source>
</evidence>
<dbReference type="GO" id="GO:0005829">
    <property type="term" value="C:cytosol"/>
    <property type="evidence" value="ECO:0007669"/>
    <property type="project" value="TreeGrafter"/>
</dbReference>
<name>A0A0G0ZFZ1_9BACT</name>
<dbReference type="EMBL" id="LCBY01000046">
    <property type="protein sequence ID" value="KKS20971.1"/>
    <property type="molecule type" value="Genomic_DNA"/>
</dbReference>
<comment type="caution">
    <text evidence="1">The sequence shown here is derived from an EMBL/GenBank/DDBJ whole genome shotgun (WGS) entry which is preliminary data.</text>
</comment>
<dbReference type="PANTHER" id="PTHR21197">
    <property type="entry name" value="UDP-GALACTOPYRANOSE MUTASE"/>
    <property type="match status" value="1"/>
</dbReference>
<dbReference type="Gene3D" id="3.50.50.60">
    <property type="entry name" value="FAD/NAD(P)-binding domain"/>
    <property type="match status" value="1"/>
</dbReference>